<evidence type="ECO:0000313" key="1">
    <source>
        <dbReference type="EMBL" id="GBM18478.1"/>
    </source>
</evidence>
<dbReference type="Proteomes" id="UP000499080">
    <property type="component" value="Unassembled WGS sequence"/>
</dbReference>
<accession>A0A4Y2DRN8</accession>
<reference evidence="1 2" key="1">
    <citation type="journal article" date="2019" name="Sci. Rep.">
        <title>Orb-weaving spider Araneus ventricosus genome elucidates the spidroin gene catalogue.</title>
        <authorList>
            <person name="Kono N."/>
            <person name="Nakamura H."/>
            <person name="Ohtoshi R."/>
            <person name="Moran D.A.P."/>
            <person name="Shinohara A."/>
            <person name="Yoshida Y."/>
            <person name="Fujiwara M."/>
            <person name="Mori M."/>
            <person name="Tomita M."/>
            <person name="Arakawa K."/>
        </authorList>
    </citation>
    <scope>NUCLEOTIDE SEQUENCE [LARGE SCALE GENOMIC DNA]</scope>
</reference>
<organism evidence="1 2">
    <name type="scientific">Araneus ventricosus</name>
    <name type="common">Orbweaver spider</name>
    <name type="synonym">Epeira ventricosa</name>
    <dbReference type="NCBI Taxonomy" id="182803"/>
    <lineage>
        <taxon>Eukaryota</taxon>
        <taxon>Metazoa</taxon>
        <taxon>Ecdysozoa</taxon>
        <taxon>Arthropoda</taxon>
        <taxon>Chelicerata</taxon>
        <taxon>Arachnida</taxon>
        <taxon>Araneae</taxon>
        <taxon>Araneomorphae</taxon>
        <taxon>Entelegynae</taxon>
        <taxon>Araneoidea</taxon>
        <taxon>Araneidae</taxon>
        <taxon>Araneus</taxon>
    </lineage>
</organism>
<dbReference type="AlphaFoldDB" id="A0A4Y2DRN8"/>
<comment type="caution">
    <text evidence="1">The sequence shown here is derived from an EMBL/GenBank/DDBJ whole genome shotgun (WGS) entry which is preliminary data.</text>
</comment>
<protein>
    <submittedName>
        <fullName evidence="1">Uncharacterized protein</fullName>
    </submittedName>
</protein>
<proteinExistence type="predicted"/>
<gene>
    <name evidence="1" type="ORF">AVEN_66837_1</name>
</gene>
<evidence type="ECO:0000313" key="2">
    <source>
        <dbReference type="Proteomes" id="UP000499080"/>
    </source>
</evidence>
<keyword evidence="2" id="KW-1185">Reference proteome</keyword>
<sequence length="137" mass="15420">MKSDVWSLHLTLSEAVASVLVTKIMDSLNATLKVGIFGAHLLLYNQKSKTHAQPSIWRHLHDRRHEVNTRTEDGVLMASAQHLPQEERPVIGVKVTQSHIIDIPNREQRTCLLISSSSTYSPWCWVGGIGRILSNFI</sequence>
<dbReference type="EMBL" id="BGPR01000404">
    <property type="protein sequence ID" value="GBM18478.1"/>
    <property type="molecule type" value="Genomic_DNA"/>
</dbReference>
<name>A0A4Y2DRN8_ARAVE</name>